<proteinExistence type="predicted"/>
<sequence>MTTVVRRIKDVTQPRGGYINPKSMAMIQLDDGRPSPLDHKVENIHASLVGMAVDYLTRLATGADPQEAFAISIRGAASIGRAELATAEAEVASLVAGKVDSYAILSACKLAGYDVGYRVGPTMYNPDARTKPDRITTDHIAAMVERSLAFFRSYGPVTLGGFTFPGGYSDVVTAGDGDFLTTDTLWDFKVSVSGPTKDHTLQVLMYLLMGLRSGQPEFESVTHLGVFNPRLNTVYRIALADVPADVVATVSRDVIGY</sequence>
<dbReference type="KEGG" id="rte:GSU10_12235"/>
<gene>
    <name evidence="1" type="ORF">GSU10_12235</name>
</gene>
<organism evidence="1 2">
    <name type="scientific">Rathayibacter tanaceti</name>
    <dbReference type="NCBI Taxonomy" id="1671680"/>
    <lineage>
        <taxon>Bacteria</taxon>
        <taxon>Bacillati</taxon>
        <taxon>Actinomycetota</taxon>
        <taxon>Actinomycetes</taxon>
        <taxon>Micrococcales</taxon>
        <taxon>Microbacteriaceae</taxon>
        <taxon>Rathayibacter</taxon>
    </lineage>
</organism>
<protein>
    <submittedName>
        <fullName evidence="1">Uncharacterized protein</fullName>
    </submittedName>
</protein>
<dbReference type="Proteomes" id="UP000465031">
    <property type="component" value="Chromosome"/>
</dbReference>
<name>A0AAE6RLB5_9MICO</name>
<evidence type="ECO:0000313" key="1">
    <source>
        <dbReference type="EMBL" id="QHC56326.1"/>
    </source>
</evidence>
<dbReference type="RefSeq" id="WP_068213181.1">
    <property type="nucleotide sequence ID" value="NZ_CP047186.1"/>
</dbReference>
<evidence type="ECO:0000313" key="2">
    <source>
        <dbReference type="Proteomes" id="UP000465031"/>
    </source>
</evidence>
<accession>A0AAE6RLB5</accession>
<reference evidence="2" key="1">
    <citation type="submission" date="2019-12" db="EMBL/GenBank/DDBJ databases">
        <title>Complete and draft genome sequences of new strains and members of some known species of the genus Rathayibacter isolated from plants.</title>
        <authorList>
            <person name="Tarlachkov S.V."/>
            <person name="Starodumova I.P."/>
            <person name="Dorofeeva L.V."/>
            <person name="Prisyazhnaya N.V."/>
            <person name="Leyn S."/>
            <person name="Zlamal J."/>
            <person name="Elan M."/>
            <person name="Osterman A.L."/>
            <person name="Nadler S."/>
            <person name="Subbotin S.A."/>
            <person name="Evtushenko L.I."/>
        </authorList>
    </citation>
    <scope>NUCLEOTIDE SEQUENCE [LARGE SCALE GENOMIC DNA]</scope>
    <source>
        <strain evidence="2">VKM Ac-2761</strain>
    </source>
</reference>
<dbReference type="EMBL" id="CP047186">
    <property type="protein sequence ID" value="QHC56326.1"/>
    <property type="molecule type" value="Genomic_DNA"/>
</dbReference>
<dbReference type="AlphaFoldDB" id="A0AAE6RLB5"/>